<proteinExistence type="predicted"/>
<sequence>MRVLPEAERTDALRRRLGAWSPNIRLGDGGPDDFRILLGTDRFARARGELAPFGRPSSSYPRSWRTSAAPG</sequence>
<dbReference type="AlphaFoldDB" id="H3KEW1"/>
<reference evidence="1 2" key="1">
    <citation type="submission" date="2011-11" db="EMBL/GenBank/DDBJ databases">
        <authorList>
            <person name="Weinstock G."/>
            <person name="Sodergren E."/>
            <person name="Clifton S."/>
            <person name="Fulton L."/>
            <person name="Fulton B."/>
            <person name="Courtney L."/>
            <person name="Fronick C."/>
            <person name="Harrison M."/>
            <person name="Strong C."/>
            <person name="Farmer C."/>
            <person name="Delahaunty K."/>
            <person name="Markovic C."/>
            <person name="Hall O."/>
            <person name="Minx P."/>
            <person name="Tomlinson C."/>
            <person name="Mitreva M."/>
            <person name="Hou S."/>
            <person name="Chen J."/>
            <person name="Wollam A."/>
            <person name="Pepin K.H."/>
            <person name="Johnson M."/>
            <person name="Bhonagiri V."/>
            <person name="Zhang X."/>
            <person name="Suruliraj S."/>
            <person name="Warren W."/>
            <person name="Chinwalla A."/>
            <person name="Mardis E.R."/>
            <person name="Wilson R.K."/>
        </authorList>
    </citation>
    <scope>NUCLEOTIDE SEQUENCE [LARGE SCALE GENOMIC DNA]</scope>
    <source>
        <strain evidence="1 2">YIT 11816</strain>
    </source>
</reference>
<dbReference type="PATRIC" id="fig|762967.3.peg.1006"/>
<protein>
    <submittedName>
        <fullName evidence="1">Uncharacterized protein</fullName>
    </submittedName>
</protein>
<dbReference type="Proteomes" id="UP000004956">
    <property type="component" value="Unassembled WGS sequence"/>
</dbReference>
<dbReference type="EMBL" id="AFBQ01000176">
    <property type="protein sequence ID" value="EHY31345.1"/>
    <property type="molecule type" value="Genomic_DNA"/>
</dbReference>
<dbReference type="RefSeq" id="WP_008542161.1">
    <property type="nucleotide sequence ID" value="NZ_JH604955.1"/>
</dbReference>
<evidence type="ECO:0000313" key="2">
    <source>
        <dbReference type="Proteomes" id="UP000004956"/>
    </source>
</evidence>
<organism evidence="1 2">
    <name type="scientific">Sutterella parvirubra YIT 11816</name>
    <dbReference type="NCBI Taxonomy" id="762967"/>
    <lineage>
        <taxon>Bacteria</taxon>
        <taxon>Pseudomonadati</taxon>
        <taxon>Pseudomonadota</taxon>
        <taxon>Betaproteobacteria</taxon>
        <taxon>Burkholderiales</taxon>
        <taxon>Sutterellaceae</taxon>
        <taxon>Sutterella</taxon>
    </lineage>
</organism>
<accession>H3KEW1</accession>
<gene>
    <name evidence="1" type="ORF">HMPREF9440_01276</name>
</gene>
<dbReference type="HOGENOM" id="CLU_2738558_0_0_4"/>
<name>H3KEW1_9BURK</name>
<comment type="caution">
    <text evidence="1">The sequence shown here is derived from an EMBL/GenBank/DDBJ whole genome shotgun (WGS) entry which is preliminary data.</text>
</comment>
<evidence type="ECO:0000313" key="1">
    <source>
        <dbReference type="EMBL" id="EHY31345.1"/>
    </source>
</evidence>
<keyword evidence="2" id="KW-1185">Reference proteome</keyword>